<accession>A0A269XV07</accession>
<organism evidence="1 2">
    <name type="scientific">Acetobacter fabarum</name>
    <dbReference type="NCBI Taxonomy" id="483199"/>
    <lineage>
        <taxon>Bacteria</taxon>
        <taxon>Pseudomonadati</taxon>
        <taxon>Pseudomonadota</taxon>
        <taxon>Alphaproteobacteria</taxon>
        <taxon>Acetobacterales</taxon>
        <taxon>Acetobacteraceae</taxon>
        <taxon>Acetobacter</taxon>
    </lineage>
</organism>
<evidence type="ECO:0000313" key="1">
    <source>
        <dbReference type="EMBL" id="PAK77108.1"/>
    </source>
</evidence>
<gene>
    <name evidence="1" type="ORF">B8X00_11580</name>
</gene>
<protein>
    <submittedName>
        <fullName evidence="1">Uncharacterized protein</fullName>
    </submittedName>
</protein>
<proteinExistence type="predicted"/>
<keyword evidence="2" id="KW-1185">Reference proteome</keyword>
<dbReference type="Proteomes" id="UP000216151">
    <property type="component" value="Unassembled WGS sequence"/>
</dbReference>
<evidence type="ECO:0000313" key="2">
    <source>
        <dbReference type="Proteomes" id="UP000216151"/>
    </source>
</evidence>
<dbReference type="EMBL" id="NCXK01000026">
    <property type="protein sequence ID" value="PAK77108.1"/>
    <property type="molecule type" value="Genomic_DNA"/>
</dbReference>
<sequence>MGGCAVSNIFGVFILDGQNVLLVRNRKGSPCRDAVFLAVVRLLWQQGKSLCEAKLMSEPRGVR</sequence>
<name>A0A269XV07_9PROT</name>
<dbReference type="AlphaFoldDB" id="A0A269XV07"/>
<reference evidence="1 2" key="1">
    <citation type="submission" date="2017-04" db="EMBL/GenBank/DDBJ databases">
        <title>Kefir bacterial isolates.</title>
        <authorList>
            <person name="Kim Y."/>
            <person name="Blasche S."/>
            <person name="Patil K.R."/>
        </authorList>
    </citation>
    <scope>NUCLEOTIDE SEQUENCE [LARGE SCALE GENOMIC DNA]</scope>
    <source>
        <strain evidence="1 2">KR</strain>
    </source>
</reference>
<comment type="caution">
    <text evidence="1">The sequence shown here is derived from an EMBL/GenBank/DDBJ whole genome shotgun (WGS) entry which is preliminary data.</text>
</comment>